<dbReference type="GO" id="GO:0016787">
    <property type="term" value="F:hydrolase activity"/>
    <property type="evidence" value="ECO:0007669"/>
    <property type="project" value="UniProtKB-KW"/>
</dbReference>
<evidence type="ECO:0000259" key="7">
    <source>
        <dbReference type="Pfam" id="PF13086"/>
    </source>
</evidence>
<accession>A0A6A6GRD8</accession>
<evidence type="ECO:0000256" key="2">
    <source>
        <dbReference type="ARBA" id="ARBA00022741"/>
    </source>
</evidence>
<dbReference type="InterPro" id="IPR041679">
    <property type="entry name" value="DNA2/NAM7-like_C"/>
</dbReference>
<dbReference type="Pfam" id="PF13086">
    <property type="entry name" value="AAA_11"/>
    <property type="match status" value="1"/>
</dbReference>
<dbReference type="Proteomes" id="UP000799538">
    <property type="component" value="Unassembled WGS sequence"/>
</dbReference>
<dbReference type="InterPro" id="IPR050534">
    <property type="entry name" value="Coronavir_polyprotein_1ab"/>
</dbReference>
<dbReference type="SUPFAM" id="SSF52540">
    <property type="entry name" value="P-loop containing nucleoside triphosphate hydrolases"/>
    <property type="match status" value="1"/>
</dbReference>
<protein>
    <recommendedName>
        <fullName evidence="11">P-loop containing nucleoside triphosphate hydrolase protein</fullName>
    </recommendedName>
</protein>
<keyword evidence="5" id="KW-0067">ATP-binding</keyword>
<dbReference type="InterPro" id="IPR041677">
    <property type="entry name" value="DNA2/NAM7_AAA_11"/>
</dbReference>
<evidence type="ECO:0000256" key="5">
    <source>
        <dbReference type="ARBA" id="ARBA00022840"/>
    </source>
</evidence>
<reference evidence="10" key="1">
    <citation type="journal article" date="2020" name="Stud. Mycol.">
        <title>101 Dothideomycetes genomes: A test case for predicting lifestyles and emergence of pathogens.</title>
        <authorList>
            <person name="Haridas S."/>
            <person name="Albert R."/>
            <person name="Binder M."/>
            <person name="Bloem J."/>
            <person name="LaButti K."/>
            <person name="Salamov A."/>
            <person name="Andreopoulos B."/>
            <person name="Baker S."/>
            <person name="Barry K."/>
            <person name="Bills G."/>
            <person name="Bluhm B."/>
            <person name="Cannon C."/>
            <person name="Castanera R."/>
            <person name="Culley D."/>
            <person name="Daum C."/>
            <person name="Ezra D."/>
            <person name="Gonzalez J."/>
            <person name="Henrissat B."/>
            <person name="Kuo A."/>
            <person name="Liang C."/>
            <person name="Lipzen A."/>
            <person name="Lutzoni F."/>
            <person name="Magnuson J."/>
            <person name="Mondo S."/>
            <person name="Nolan M."/>
            <person name="Ohm R."/>
            <person name="Pangilinan J."/>
            <person name="Park H.-J."/>
            <person name="Ramirez L."/>
            <person name="Alfaro M."/>
            <person name="Sun H."/>
            <person name="Tritt A."/>
            <person name="Yoshinaga Y."/>
            <person name="Zwiers L.-H."/>
            <person name="Turgeon B."/>
            <person name="Goodwin S."/>
            <person name="Spatafora J."/>
            <person name="Crous P."/>
            <person name="Grigoriev I."/>
        </authorList>
    </citation>
    <scope>NUCLEOTIDE SEQUENCE [LARGE SCALE GENOMIC DNA]</scope>
    <source>
        <strain evidence="10">CECT 20119</strain>
    </source>
</reference>
<evidence type="ECO:0000313" key="9">
    <source>
        <dbReference type="EMBL" id="KAF2228158.1"/>
    </source>
</evidence>
<dbReference type="Pfam" id="PF14555">
    <property type="entry name" value="UBA_4"/>
    <property type="match status" value="1"/>
</dbReference>
<dbReference type="EMBL" id="ML992501">
    <property type="protein sequence ID" value="KAF2228158.1"/>
    <property type="molecule type" value="Genomic_DNA"/>
</dbReference>
<feature type="domain" description="DNA2/NAM7 helicase helicase" evidence="7">
    <location>
        <begin position="570"/>
        <end position="847"/>
    </location>
</feature>
<dbReference type="PANTHER" id="PTHR43788">
    <property type="entry name" value="DNA2/NAM7 HELICASE FAMILY MEMBER"/>
    <property type="match status" value="1"/>
</dbReference>
<evidence type="ECO:0000259" key="8">
    <source>
        <dbReference type="Pfam" id="PF13087"/>
    </source>
</evidence>
<organism evidence="9 10">
    <name type="scientific">Elsinoe ampelina</name>
    <dbReference type="NCBI Taxonomy" id="302913"/>
    <lineage>
        <taxon>Eukaryota</taxon>
        <taxon>Fungi</taxon>
        <taxon>Dikarya</taxon>
        <taxon>Ascomycota</taxon>
        <taxon>Pezizomycotina</taxon>
        <taxon>Dothideomycetes</taxon>
        <taxon>Dothideomycetidae</taxon>
        <taxon>Myriangiales</taxon>
        <taxon>Elsinoaceae</taxon>
        <taxon>Elsinoe</taxon>
    </lineage>
</organism>
<keyword evidence="4" id="KW-0347">Helicase</keyword>
<dbReference type="Pfam" id="PF13087">
    <property type="entry name" value="AAA_12"/>
    <property type="match status" value="1"/>
</dbReference>
<dbReference type="InterPro" id="IPR027417">
    <property type="entry name" value="P-loop_NTPase"/>
</dbReference>
<dbReference type="AlphaFoldDB" id="A0A6A6GRD8"/>
<proteinExistence type="inferred from homology"/>
<keyword evidence="3" id="KW-0378">Hydrolase</keyword>
<dbReference type="OrthoDB" id="3944841at2759"/>
<evidence type="ECO:0000313" key="10">
    <source>
        <dbReference type="Proteomes" id="UP000799538"/>
    </source>
</evidence>
<evidence type="ECO:0000256" key="3">
    <source>
        <dbReference type="ARBA" id="ARBA00022801"/>
    </source>
</evidence>
<gene>
    <name evidence="9" type="ORF">BDZ85DRAFT_301117</name>
</gene>
<dbReference type="Gene3D" id="3.40.50.300">
    <property type="entry name" value="P-loop containing nucleotide triphosphate hydrolases"/>
    <property type="match status" value="2"/>
</dbReference>
<dbReference type="GO" id="GO:0043139">
    <property type="term" value="F:5'-3' DNA helicase activity"/>
    <property type="evidence" value="ECO:0007669"/>
    <property type="project" value="TreeGrafter"/>
</dbReference>
<name>A0A6A6GRD8_9PEZI</name>
<evidence type="ECO:0000256" key="4">
    <source>
        <dbReference type="ARBA" id="ARBA00022806"/>
    </source>
</evidence>
<evidence type="ECO:0000256" key="1">
    <source>
        <dbReference type="ARBA" id="ARBA00007913"/>
    </source>
</evidence>
<feature type="compositionally biased region" description="Polar residues" evidence="6">
    <location>
        <begin position="193"/>
        <end position="210"/>
    </location>
</feature>
<evidence type="ECO:0000256" key="6">
    <source>
        <dbReference type="SAM" id="MobiDB-lite"/>
    </source>
</evidence>
<comment type="similarity">
    <text evidence="1">Belongs to the DNA2/NAM7 helicase family.</text>
</comment>
<sequence>MAIPPAEWSLKGRFDKVKSTDSKFHRSNYDHQRLSSFTRKCAYIRVGDELLRGTDDGHQILFTMNISPLEHKFELELRLSPAAQSGKDKEKFHKALEANTKNRMAVHFSAHMNSSKDRVSQPYSGPGEYPASSNAITFSSQLQAVECVLLSDYEAAKHVKLPAPVQGFASSAASIQAGRSTGNVFPQGPRSGNAVTDNRGTGRGRSNSNILPGAGRGGGHTGGARQSSNAEPEYLLVTWKADSGQAFAFSRNTQNLPRAAQDAAAKFRKMLTEFKTGSASIQVVMPHMKGLLTQTWPRFKSLPTPTPVSYFPWLRQTSGGELIEVLALNGPFRVEHDSRWIDTALATSSGFTTTSPRPSGSTLSAEGVNKLEPLPLKLKYHDARDIAQTLDGQHLCDVFPDNSLGGTNLYLIALKVGRIGSHQVDFEKEATLEAQETSVEVGERVRIDITMDQSLGKEEWHGKVVRIPDQYRKFGHNVAVIADRPLQPGGMVLTSRRLVADFHFGHAGGSSRGLRERIVELMLGPTASNTSIRNFLLSHDNNNLQLPFVVNGHPDNWINEIDTKYLKPRNLNPEQRAVIFHYLQNRVTILASPPGTGKSTIIDIIIQIEEEYFKRSFWALADSNAAVDVLAGMYMERRKEKQISGIYRVRPGFEEQYIEDDLHGGGSGLSSLPGFRVLPPASSQEQLNGRVRITGGATKPLSLSAAISKRAQSLHRGEAFKVQYSEEEAHLTAFNDAHRAATSIRLQDSMSPSDRAFTEEKMRRDQLRAFQRLQRAYVASSRGIFSTASAASNPALQSIQPQALIMDESSQMMEARATRVIAHAMAGGRLDRILMVGDEHQLPPTITAEKNPFEKNGKMSQFERLVLAESKVFMLKEQYRCHPQISSILNRLIYQGQLRNAPITTGRTGHIGSFTKFVKENLLPSSHPLQKSSEPICSLVLSPVQSKDYSSWLSQKRPGSTSRLNFLTAALVLNVTSRLLKAKLSKKDILISAFYAGHLQSSWIEDSLRQNYDSVVKTYAYQGRPSEAGRTVMHPEVASKEAVFSKETTRVVASPDRLLSLMVDVTGVSDEMARRYIVKAEGELHVAIETYYRDYPIKDEAVDID</sequence>
<keyword evidence="10" id="KW-1185">Reference proteome</keyword>
<keyword evidence="2" id="KW-0547">Nucleotide-binding</keyword>
<dbReference type="PANTHER" id="PTHR43788:SF8">
    <property type="entry name" value="DNA-BINDING PROTEIN SMUBP-2"/>
    <property type="match status" value="1"/>
</dbReference>
<evidence type="ECO:0008006" key="11">
    <source>
        <dbReference type="Google" id="ProtNLM"/>
    </source>
</evidence>
<feature type="region of interest" description="Disordered" evidence="6">
    <location>
        <begin position="180"/>
        <end position="227"/>
    </location>
</feature>
<dbReference type="GO" id="GO:0005524">
    <property type="term" value="F:ATP binding"/>
    <property type="evidence" value="ECO:0007669"/>
    <property type="project" value="UniProtKB-KW"/>
</dbReference>
<feature type="domain" description="DNA2/NAM7 helicase-like C-terminal" evidence="8">
    <location>
        <begin position="859"/>
        <end position="1023"/>
    </location>
</feature>